<dbReference type="GO" id="GO:0042597">
    <property type="term" value="C:periplasmic space"/>
    <property type="evidence" value="ECO:0007669"/>
    <property type="project" value="InterPro"/>
</dbReference>
<dbReference type="Proteomes" id="UP000288079">
    <property type="component" value="Unassembled WGS sequence"/>
</dbReference>
<dbReference type="EMBL" id="BHWB01000045">
    <property type="protein sequence ID" value="GCB37811.1"/>
    <property type="molecule type" value="Genomic_DNA"/>
</dbReference>
<keyword evidence="2" id="KW-1185">Reference proteome</keyword>
<dbReference type="Pfam" id="PF02335">
    <property type="entry name" value="Cytochrom_C552"/>
    <property type="match status" value="1"/>
</dbReference>
<sequence length="49" mass="5376">MPDISTKAKAQQYIGLDMDAEKAAKEKFLNTTVPAWLQKAKAAGRLAQK</sequence>
<evidence type="ECO:0000313" key="2">
    <source>
        <dbReference type="Proteomes" id="UP000288079"/>
    </source>
</evidence>
<dbReference type="SUPFAM" id="SSF48695">
    <property type="entry name" value="Multiheme cytochromes"/>
    <property type="match status" value="1"/>
</dbReference>
<organism evidence="1 2">
    <name type="scientific">Bacteroides faecalis</name>
    <dbReference type="NCBI Taxonomy" id="2447885"/>
    <lineage>
        <taxon>Bacteria</taxon>
        <taxon>Pseudomonadati</taxon>
        <taxon>Bacteroidota</taxon>
        <taxon>Bacteroidia</taxon>
        <taxon>Bacteroidales</taxon>
        <taxon>Bacteroidaceae</taxon>
        <taxon>Bacteroides</taxon>
    </lineage>
</organism>
<dbReference type="InterPro" id="IPR036280">
    <property type="entry name" value="Multihaem_cyt_sf"/>
</dbReference>
<name>A0A401M1W6_9BACE</name>
<dbReference type="AlphaFoldDB" id="A0A401M1W6"/>
<evidence type="ECO:0000313" key="1">
    <source>
        <dbReference type="EMBL" id="GCB37811.1"/>
    </source>
</evidence>
<dbReference type="Gene3D" id="1.10.1130.10">
    <property type="entry name" value="Flavocytochrome C3, Chain A"/>
    <property type="match status" value="1"/>
</dbReference>
<protein>
    <submittedName>
        <fullName evidence="1">Uncharacterized protein</fullName>
    </submittedName>
</protein>
<proteinExistence type="predicted"/>
<accession>A0A401M1W6</accession>
<reference evidence="1 2" key="1">
    <citation type="submission" date="2018-10" db="EMBL/GenBank/DDBJ databases">
        <title>Draft Genome Sequence of Bacteroides sp. KCTC 15687.</title>
        <authorList>
            <person name="Yu S.Y."/>
            <person name="Kim J.S."/>
            <person name="Oh B.S."/>
            <person name="Park S.H."/>
            <person name="Kang S.W."/>
            <person name="Park J.E."/>
            <person name="Choi S.H."/>
            <person name="Han K.I."/>
            <person name="Lee K.C."/>
            <person name="Eom M.K."/>
            <person name="Suh M.K."/>
            <person name="Lee D.H."/>
            <person name="Yoon H."/>
            <person name="Kim B."/>
            <person name="Yang S.J."/>
            <person name="Lee J.S."/>
            <person name="Lee J.H."/>
        </authorList>
    </citation>
    <scope>NUCLEOTIDE SEQUENCE [LARGE SCALE GENOMIC DNA]</scope>
    <source>
        <strain evidence="1 2">KCTC 15687</strain>
    </source>
</reference>
<dbReference type="GO" id="GO:0042279">
    <property type="term" value="F:nitrite reductase (cytochrome, ammonia-forming) activity"/>
    <property type="evidence" value="ECO:0007669"/>
    <property type="project" value="InterPro"/>
</dbReference>
<gene>
    <name evidence="1" type="ORF">KGMB02408_47560</name>
</gene>
<comment type="caution">
    <text evidence="1">The sequence shown here is derived from an EMBL/GenBank/DDBJ whole genome shotgun (WGS) entry which is preliminary data.</text>
</comment>
<dbReference type="InterPro" id="IPR003321">
    <property type="entry name" value="Cyt_c552"/>
</dbReference>